<gene>
    <name evidence="1" type="ORF">FE784_05910</name>
</gene>
<dbReference type="AlphaFoldDB" id="A0A5C4TDD0"/>
<evidence type="ECO:0000313" key="2">
    <source>
        <dbReference type="Proteomes" id="UP000307943"/>
    </source>
</evidence>
<protein>
    <submittedName>
        <fullName evidence="1">Uncharacterized protein</fullName>
    </submittedName>
</protein>
<dbReference type="RefSeq" id="WP_139601218.1">
    <property type="nucleotide sequence ID" value="NZ_VDCQ01000006.1"/>
</dbReference>
<keyword evidence="2" id="KW-1185">Reference proteome</keyword>
<sequence>MTKKLIVSILFSMAFVFVVLHFAFATVVAASSQTLSIVGAQGTTGQTDQYTEFSLDSGQTWRRAYLYGVHPWGVIEGTDSWINCGPSGSDCAGMDVLYRVRFILPDDFSKPQTLFQFKADNAVTIRLNNTYVSDITTEGTVTGDTYTNGALKAGINEIGMVLHDYGGLTGLNYKITINVDASSTPTLVTAPLSVLPAPTLSGSPDIPTRDTVSVTIIYPADAVLKEYSLNGTDWIGYTSAVVMTDNGTIHARWKDSLGIVSSTGTFAVSNIDRTAPATPTLSATPTTPTNGDVKVTIEYPGDSVLNKYIIGTGEAQGYVGSITLSVNNVVYAYAVDAAGNTSGVGMLTVSNIDKTAPTTPSLSADITNPTLSVVRVTLSNWGDATVKEYRIDGGDWKSVTDSSEVVMTANGTVEARGQDSVGNKSAIGLIQINNIVSDQDPLKITVAAMNSNGTEIALQFNHTLDLRTPLTKEKFHLNGPAVSISSASYASHQVVVLKLANPYVANNELQQITLNVDSGAVMDKGGKSILEWRGLPVKSQMETDILRERLKSLPSGNPAAAIRINSVVKYMLQFRDDITGDGTFDRNDILFLLLQIDRLEE</sequence>
<dbReference type="Proteomes" id="UP000307943">
    <property type="component" value="Unassembled WGS sequence"/>
</dbReference>
<organism evidence="1 2">
    <name type="scientific">Paenibacillus hemerocallicola</name>
    <dbReference type="NCBI Taxonomy" id="1172614"/>
    <lineage>
        <taxon>Bacteria</taxon>
        <taxon>Bacillati</taxon>
        <taxon>Bacillota</taxon>
        <taxon>Bacilli</taxon>
        <taxon>Bacillales</taxon>
        <taxon>Paenibacillaceae</taxon>
        <taxon>Paenibacillus</taxon>
    </lineage>
</organism>
<dbReference type="OrthoDB" id="2513661at2"/>
<proteinExistence type="predicted"/>
<dbReference type="EMBL" id="VDCQ01000006">
    <property type="protein sequence ID" value="TNJ67083.1"/>
    <property type="molecule type" value="Genomic_DNA"/>
</dbReference>
<comment type="caution">
    <text evidence="1">The sequence shown here is derived from an EMBL/GenBank/DDBJ whole genome shotgun (WGS) entry which is preliminary data.</text>
</comment>
<accession>A0A5C4TDD0</accession>
<name>A0A5C4TDD0_9BACL</name>
<reference evidence="1 2" key="1">
    <citation type="submission" date="2019-05" db="EMBL/GenBank/DDBJ databases">
        <title>We sequenced the genome of Paenibacillus hemerocallicola KCTC 33185 for further insight into its adaptation and study the phylogeny of Paenibacillus.</title>
        <authorList>
            <person name="Narsing Rao M.P."/>
        </authorList>
    </citation>
    <scope>NUCLEOTIDE SEQUENCE [LARGE SCALE GENOMIC DNA]</scope>
    <source>
        <strain evidence="1 2">KCTC 33185</strain>
    </source>
</reference>
<evidence type="ECO:0000313" key="1">
    <source>
        <dbReference type="EMBL" id="TNJ67083.1"/>
    </source>
</evidence>